<dbReference type="GO" id="GO:0006950">
    <property type="term" value="P:response to stress"/>
    <property type="evidence" value="ECO:0007669"/>
    <property type="project" value="UniProtKB-ARBA"/>
</dbReference>
<dbReference type="PROSITE" id="PS51352">
    <property type="entry name" value="THIOREDOXIN_2"/>
    <property type="match status" value="1"/>
</dbReference>
<dbReference type="OrthoDB" id="9790390at2"/>
<dbReference type="Pfam" id="PF14559">
    <property type="entry name" value="TPR_19"/>
    <property type="match status" value="1"/>
</dbReference>
<dbReference type="EMBL" id="UAUE01000001">
    <property type="protein sequence ID" value="SPY93706.1"/>
    <property type="molecule type" value="Genomic_DNA"/>
</dbReference>
<dbReference type="GO" id="GO:0045454">
    <property type="term" value="P:cell redox homeostasis"/>
    <property type="evidence" value="ECO:0007669"/>
    <property type="project" value="TreeGrafter"/>
</dbReference>
<feature type="domain" description="Thioredoxin" evidence="1">
    <location>
        <begin position="1"/>
        <end position="112"/>
    </location>
</feature>
<evidence type="ECO:0000313" key="3">
    <source>
        <dbReference type="EMBL" id="SPY93706.1"/>
    </source>
</evidence>
<name>A0A2X1XFX4_PROMI</name>
<dbReference type="Gene3D" id="3.40.30.10">
    <property type="entry name" value="Glutaredoxin"/>
    <property type="match status" value="1"/>
</dbReference>
<dbReference type="PANTHER" id="PTHR43601:SF3">
    <property type="entry name" value="THIOREDOXIN, MITOCHONDRIAL"/>
    <property type="match status" value="1"/>
</dbReference>
<reference evidence="5 6" key="1">
    <citation type="submission" date="2018-06" db="EMBL/GenBank/DDBJ databases">
        <authorList>
            <consortium name="Pathogen Informatics"/>
            <person name="Doyle S."/>
        </authorList>
    </citation>
    <scope>NUCLEOTIDE SEQUENCE [LARGE SCALE GENOMIC DNA]</scope>
    <source>
        <strain evidence="3 5">NCTC10975</strain>
        <strain evidence="4 6">NCTC11938</strain>
    </source>
</reference>
<dbReference type="SUPFAM" id="SSF48452">
    <property type="entry name" value="TPR-like"/>
    <property type="match status" value="1"/>
</dbReference>
<dbReference type="Proteomes" id="UP000254191">
    <property type="component" value="Unassembled WGS sequence"/>
</dbReference>
<dbReference type="Pfam" id="PF00085">
    <property type="entry name" value="Thioredoxin"/>
    <property type="match status" value="1"/>
</dbReference>
<organism evidence="3 5">
    <name type="scientific">Proteus mirabilis</name>
    <dbReference type="NCBI Taxonomy" id="584"/>
    <lineage>
        <taxon>Bacteria</taxon>
        <taxon>Pseudomonadati</taxon>
        <taxon>Pseudomonadota</taxon>
        <taxon>Gammaproteobacteria</taxon>
        <taxon>Enterobacterales</taxon>
        <taxon>Morganellaceae</taxon>
        <taxon>Proteus</taxon>
    </lineage>
</organism>
<dbReference type="OMA" id="QPRNMSM"/>
<dbReference type="PANTHER" id="PTHR43601">
    <property type="entry name" value="THIOREDOXIN, MITOCHONDRIAL"/>
    <property type="match status" value="1"/>
</dbReference>
<reference evidence="2" key="2">
    <citation type="submission" date="2023-06" db="EMBL/GenBank/DDBJ databases">
        <authorList>
            <consortium name="Clinical and Environmental Microbiology Branch: Whole genome sequencing antimicrobial resistance pathogens in the healthcare setting"/>
        </authorList>
    </citation>
    <scope>NUCLEOTIDE SEQUENCE</scope>
    <source>
        <strain evidence="2">Microbial</strain>
    </source>
</reference>
<evidence type="ECO:0000313" key="5">
    <source>
        <dbReference type="Proteomes" id="UP000251485"/>
    </source>
</evidence>
<dbReference type="EMBL" id="UGTS01000006">
    <property type="protein sequence ID" value="SUC39314.1"/>
    <property type="molecule type" value="Genomic_DNA"/>
</dbReference>
<dbReference type="Pfam" id="PF14561">
    <property type="entry name" value="TPR_20"/>
    <property type="match status" value="1"/>
</dbReference>
<dbReference type="AlphaFoldDB" id="A0A2X1XFX4"/>
<dbReference type="Proteomes" id="UP000251485">
    <property type="component" value="Unassembled WGS sequence"/>
</dbReference>
<dbReference type="GeneID" id="6802318"/>
<dbReference type="RefSeq" id="WP_004244262.1">
    <property type="nucleotide sequence ID" value="NZ_ABFCQN020000020.1"/>
</dbReference>
<gene>
    <name evidence="3" type="primary">ybbN</name>
    <name evidence="3" type="ORF">NCTC10975_00028</name>
    <name evidence="4" type="ORF">NCTC11938_03601</name>
    <name evidence="2" type="ORF">PW210_003531</name>
</gene>
<dbReference type="InterPro" id="IPR036249">
    <property type="entry name" value="Thioredoxin-like_sf"/>
</dbReference>
<protein>
    <submittedName>
        <fullName evidence="2">Co-chaperone YbbN</fullName>
    </submittedName>
    <submittedName>
        <fullName evidence="3">Thioredoxin</fullName>
    </submittedName>
</protein>
<sequence>MLATAHIVDVNESNIQQVIEQSMTKPVMMYFYSERSPHCAELGATLDKLAAEFADQFVLAKLDCDVEQMIASQFGLRAIPTVYILQEGRPVDGFQGPQPEEAIRQILANILPKPEELKAAQASALLAEGKADEALPLLKEAHQIDPKNSEITLALAGALISLNKHNEAEELLAAIPLQDQDSYYHSLLAQIELQKQAADTPEIQQLQDNFNQQPDNTELAIQLALKLHEVARNDEALELLFNFLKKDLNAGEGQVKKTLMDILSALGTNDNLASKYRRMVYSLLY</sequence>
<dbReference type="InterPro" id="IPR013766">
    <property type="entry name" value="Thioredoxin_domain"/>
</dbReference>
<evidence type="ECO:0000259" key="1">
    <source>
        <dbReference type="PROSITE" id="PS51352"/>
    </source>
</evidence>
<evidence type="ECO:0000313" key="4">
    <source>
        <dbReference type="EMBL" id="SUC39314.1"/>
    </source>
</evidence>
<dbReference type="SUPFAM" id="SSF52833">
    <property type="entry name" value="Thioredoxin-like"/>
    <property type="match status" value="1"/>
</dbReference>
<dbReference type="CDD" id="cd02956">
    <property type="entry name" value="ybbN"/>
    <property type="match status" value="1"/>
</dbReference>
<dbReference type="Proteomes" id="UP001171165">
    <property type="component" value="Unassembled WGS sequence"/>
</dbReference>
<dbReference type="InterPro" id="IPR011990">
    <property type="entry name" value="TPR-like_helical_dom_sf"/>
</dbReference>
<evidence type="ECO:0000313" key="6">
    <source>
        <dbReference type="Proteomes" id="UP000254191"/>
    </source>
</evidence>
<accession>A0A2X1XFX4</accession>
<dbReference type="Gene3D" id="1.25.40.10">
    <property type="entry name" value="Tetratricopeptide repeat domain"/>
    <property type="match status" value="2"/>
</dbReference>
<evidence type="ECO:0000313" key="2">
    <source>
        <dbReference type="EMBL" id="EKW9777658.1"/>
    </source>
</evidence>
<proteinExistence type="predicted"/>
<dbReference type="EMBL" id="ABKSPD020000016">
    <property type="protein sequence ID" value="EKW9777658.1"/>
    <property type="molecule type" value="Genomic_DNA"/>
</dbReference>